<protein>
    <submittedName>
        <fullName evidence="1">Uncharacterized protein</fullName>
    </submittedName>
</protein>
<accession>A0A8S5SAE2</accession>
<evidence type="ECO:0000313" key="1">
    <source>
        <dbReference type="EMBL" id="DAF47623.1"/>
    </source>
</evidence>
<reference evidence="1" key="1">
    <citation type="journal article" date="2021" name="Proc. Natl. Acad. Sci. U.S.A.">
        <title>A Catalog of Tens of Thousands of Viruses from Human Metagenomes Reveals Hidden Associations with Chronic Diseases.</title>
        <authorList>
            <person name="Tisza M.J."/>
            <person name="Buck C.B."/>
        </authorList>
    </citation>
    <scope>NUCLEOTIDE SEQUENCE</scope>
    <source>
        <strain evidence="1">CtByu2</strain>
    </source>
</reference>
<sequence>MNVLLRLRKDMVISSLVPFKYLVYAALLSDVTSYYCEEDNIKYGIFGKEYDDLFDYLVEWTSLDDRKDELLKALDELIEEDLIFLDDEQRIYLGEFRGKKFFPFEVKSSTFDKAVELLNDTLNTYKSSRVAKMRSRGRYLQDQINMLLETGVDKLTPKDFTDLHGYLYELYTGGESYIIRNKVEYFQTNNILKAYDKYTTFAILVEGTLHFDKYRRKGMPTLTTVACIKDDVVNGLTRVGAGSKEYMREKQEDNGEF</sequence>
<dbReference type="EMBL" id="BK032557">
    <property type="protein sequence ID" value="DAF47623.1"/>
    <property type="molecule type" value="Genomic_DNA"/>
</dbReference>
<proteinExistence type="predicted"/>
<organism evidence="1">
    <name type="scientific">Myoviridae sp. ctByu2</name>
    <dbReference type="NCBI Taxonomy" id="2827668"/>
    <lineage>
        <taxon>Viruses</taxon>
        <taxon>Duplodnaviria</taxon>
        <taxon>Heunggongvirae</taxon>
        <taxon>Uroviricota</taxon>
        <taxon>Caudoviricetes</taxon>
    </lineage>
</organism>
<name>A0A8S5SAE2_9CAUD</name>